<name>A0A7W9SNL5_ARMRO</name>
<comment type="caution">
    <text evidence="2">The sequence shown here is derived from an EMBL/GenBank/DDBJ whole genome shotgun (WGS) entry which is preliminary data.</text>
</comment>
<dbReference type="InterPro" id="IPR023210">
    <property type="entry name" value="NADP_OxRdtase_dom"/>
</dbReference>
<dbReference type="RefSeq" id="WP_184193890.1">
    <property type="nucleotide sequence ID" value="NZ_JACHGW010000002.1"/>
</dbReference>
<gene>
    <name evidence="2" type="ORF">HNQ39_001707</name>
</gene>
<evidence type="ECO:0000313" key="2">
    <source>
        <dbReference type="EMBL" id="MBB6049916.1"/>
    </source>
</evidence>
<dbReference type="CDD" id="cd19086">
    <property type="entry name" value="AKR_AKR11C1"/>
    <property type="match status" value="1"/>
</dbReference>
<dbReference type="InterPro" id="IPR036812">
    <property type="entry name" value="NAD(P)_OxRdtase_dom_sf"/>
</dbReference>
<evidence type="ECO:0000313" key="3">
    <source>
        <dbReference type="Proteomes" id="UP000520814"/>
    </source>
</evidence>
<accession>A0A7W9SNL5</accession>
<proteinExistence type="predicted"/>
<dbReference type="Pfam" id="PF00248">
    <property type="entry name" value="Aldo_ket_red"/>
    <property type="match status" value="1"/>
</dbReference>
<dbReference type="PANTHER" id="PTHR43312:SF1">
    <property type="entry name" value="NADP-DEPENDENT OXIDOREDUCTASE DOMAIN-CONTAINING PROTEIN"/>
    <property type="match status" value="1"/>
</dbReference>
<dbReference type="Proteomes" id="UP000520814">
    <property type="component" value="Unassembled WGS sequence"/>
</dbReference>
<dbReference type="Gene3D" id="3.20.20.100">
    <property type="entry name" value="NADP-dependent oxidoreductase domain"/>
    <property type="match status" value="1"/>
</dbReference>
<dbReference type="PANTHER" id="PTHR43312">
    <property type="entry name" value="D-THREO-ALDOSE 1-DEHYDROGENASE"/>
    <property type="match status" value="1"/>
</dbReference>
<organism evidence="2 3">
    <name type="scientific">Armatimonas rosea</name>
    <dbReference type="NCBI Taxonomy" id="685828"/>
    <lineage>
        <taxon>Bacteria</taxon>
        <taxon>Bacillati</taxon>
        <taxon>Armatimonadota</taxon>
        <taxon>Armatimonadia</taxon>
        <taxon>Armatimonadales</taxon>
        <taxon>Armatimonadaceae</taxon>
        <taxon>Armatimonas</taxon>
    </lineage>
</organism>
<feature type="domain" description="NADP-dependent oxidoreductase" evidence="1">
    <location>
        <begin position="14"/>
        <end position="315"/>
    </location>
</feature>
<dbReference type="SUPFAM" id="SSF51430">
    <property type="entry name" value="NAD(P)-linked oxidoreductase"/>
    <property type="match status" value="1"/>
</dbReference>
<evidence type="ECO:0000259" key="1">
    <source>
        <dbReference type="Pfam" id="PF00248"/>
    </source>
</evidence>
<keyword evidence="3" id="KW-1185">Reference proteome</keyword>
<dbReference type="EMBL" id="JACHGW010000002">
    <property type="protein sequence ID" value="MBB6049916.1"/>
    <property type="molecule type" value="Genomic_DNA"/>
</dbReference>
<reference evidence="2 3" key="1">
    <citation type="submission" date="2020-08" db="EMBL/GenBank/DDBJ databases">
        <title>Genomic Encyclopedia of Type Strains, Phase IV (KMG-IV): sequencing the most valuable type-strain genomes for metagenomic binning, comparative biology and taxonomic classification.</title>
        <authorList>
            <person name="Goeker M."/>
        </authorList>
    </citation>
    <scope>NUCLEOTIDE SEQUENCE [LARGE SCALE GENOMIC DNA]</scope>
    <source>
        <strain evidence="2 3">DSM 23562</strain>
    </source>
</reference>
<dbReference type="InterPro" id="IPR053135">
    <property type="entry name" value="AKR2_Oxidoreductase"/>
</dbReference>
<dbReference type="AlphaFoldDB" id="A0A7W9SNL5"/>
<sequence length="327" mass="35557">MQTRLFQGTPVSEVGLGCWQLGGGDWGALDDSAARAILHAAYERGVTFFDTADVYGGGVSEQRVGAWLAETKPAGVFVATKLGRRGDPGWPENFSYAAMRQHTLDSLSRLGVEQLDLTQLHCIPTDELRKGEVFDSLRQLQSEGLIARFGASVESMEEALVCLEQEGLVSLQIIFNLFRQKPITALFEEAKAKNVALIVRLPLASGLLSGKFTAQTQFAPSDHRTYNRDGAAFNVGETFAGLPFERGVALAEQLKPLVPEGWTLAQLAQRWILDFDAVTTVIPGATSLAQVESNVSVSALPPLPDTLHEQLAAFYEAGVREHIRGPY</sequence>
<protein>
    <submittedName>
        <fullName evidence="2">Aryl-alcohol dehydrogenase-like predicted oxidoreductase</fullName>
    </submittedName>
</protein>